<reference evidence="3 4" key="1">
    <citation type="submission" date="2020-08" db="EMBL/GenBank/DDBJ databases">
        <authorList>
            <person name="Koutsovoulos G."/>
            <person name="Danchin GJ E."/>
        </authorList>
    </citation>
    <scope>NUCLEOTIDE SEQUENCE [LARGE SCALE GENOMIC DNA]</scope>
</reference>
<evidence type="ECO:0000256" key="1">
    <source>
        <dbReference type="SAM" id="Coils"/>
    </source>
</evidence>
<gene>
    <name evidence="3" type="ORF">MENT_LOCUS36760</name>
</gene>
<name>A0A6V7WBU7_MELEN</name>
<comment type="caution">
    <text evidence="3">The sequence shown here is derived from an EMBL/GenBank/DDBJ whole genome shotgun (WGS) entry which is preliminary data.</text>
</comment>
<organism evidence="3 4">
    <name type="scientific">Meloidogyne enterolobii</name>
    <name type="common">Root-knot nematode worm</name>
    <name type="synonym">Meloidogyne mayaguensis</name>
    <dbReference type="NCBI Taxonomy" id="390850"/>
    <lineage>
        <taxon>Eukaryota</taxon>
        <taxon>Metazoa</taxon>
        <taxon>Ecdysozoa</taxon>
        <taxon>Nematoda</taxon>
        <taxon>Chromadorea</taxon>
        <taxon>Rhabditida</taxon>
        <taxon>Tylenchina</taxon>
        <taxon>Tylenchomorpha</taxon>
        <taxon>Tylenchoidea</taxon>
        <taxon>Meloidogynidae</taxon>
        <taxon>Meloidogyninae</taxon>
        <taxon>Meloidogyne</taxon>
    </lineage>
</organism>
<sequence>MDEENDIEYNVERISEARYSIFVQLLQNGDLDSNFVTQFFEESTFNNQQLYSRIEETFGSEYSQEIAIRIVEQSQAKLNLELEGKSDSKKEEINDVQEILNEMGIIDNDRKDISSSRNSNKQSKKNRKKNQNKKHVEATKVHVVENTKQYFESDIDDNTKNNQSLNNEISESFQANKNFNEDNVENDEDNEGWVLNKKDEMKLRKEEKKRKEEEERLKRINKLKGKDIMDKTYSFNNIKKMNFKEFYDAEIKKKNILNSESIIENKIKMNKDLEKIDNSKQIKNKKLFVNPEISFKEILDKKDSRNELTGNSKLKEENEEVKCEKEDKFRSAEKDDKALVSSIKIVNSSNISPFTPINYLEEDALNERYMRFISSNEDPRKIIPSLDLGVIVDELNKRFNHFQKIRMKNNCQDKNVNLTFGEFQGTDLISVKNFPFSNLFGINFIIKLYSSILVGEIKKNMVWSPITIHRLSVSDVSWCP</sequence>
<evidence type="ECO:0000313" key="3">
    <source>
        <dbReference type="EMBL" id="CAD2184411.1"/>
    </source>
</evidence>
<protein>
    <submittedName>
        <fullName evidence="3">Uncharacterized protein</fullName>
    </submittedName>
</protein>
<dbReference type="EMBL" id="CAJEWN010000501">
    <property type="protein sequence ID" value="CAD2184411.1"/>
    <property type="molecule type" value="Genomic_DNA"/>
</dbReference>
<feature type="region of interest" description="Disordered" evidence="2">
    <location>
        <begin position="107"/>
        <end position="139"/>
    </location>
</feature>
<accession>A0A6V7WBU7</accession>
<proteinExistence type="predicted"/>
<feature type="compositionally biased region" description="Basic residues" evidence="2">
    <location>
        <begin position="122"/>
        <end position="133"/>
    </location>
</feature>
<keyword evidence="1" id="KW-0175">Coiled coil</keyword>
<dbReference type="AlphaFoldDB" id="A0A6V7WBU7"/>
<feature type="coiled-coil region" evidence="1">
    <location>
        <begin position="194"/>
        <end position="223"/>
    </location>
</feature>
<dbReference type="Proteomes" id="UP000580250">
    <property type="component" value="Unassembled WGS sequence"/>
</dbReference>
<evidence type="ECO:0000256" key="2">
    <source>
        <dbReference type="SAM" id="MobiDB-lite"/>
    </source>
</evidence>
<evidence type="ECO:0000313" key="4">
    <source>
        <dbReference type="Proteomes" id="UP000580250"/>
    </source>
</evidence>